<name>A0A6V8LS37_9BACT</name>
<dbReference type="Proteomes" id="UP000494245">
    <property type="component" value="Unassembled WGS sequence"/>
</dbReference>
<reference evidence="3 4" key="2">
    <citation type="submission" date="2020-05" db="EMBL/GenBank/DDBJ databases">
        <title>Draft genome sequence of Desulfovibrio sp. strainFSS-1.</title>
        <authorList>
            <person name="Shimoshige H."/>
            <person name="Kobayashi H."/>
            <person name="Maekawa T."/>
        </authorList>
    </citation>
    <scope>NUCLEOTIDE SEQUENCE [LARGE SCALE GENOMIC DNA]</scope>
    <source>
        <strain evidence="3 4">SIID29052-01</strain>
    </source>
</reference>
<dbReference type="RefSeq" id="WP_173083182.1">
    <property type="nucleotide sequence ID" value="NZ_BLTE01000006.1"/>
</dbReference>
<dbReference type="PANTHER" id="PTHR45638">
    <property type="entry name" value="CYCLIC NUCLEOTIDE-GATED CATION CHANNEL SUBUNIT A"/>
    <property type="match status" value="1"/>
</dbReference>
<organism evidence="3 4">
    <name type="scientific">Fundidesulfovibrio magnetotacticus</name>
    <dbReference type="NCBI Taxonomy" id="2730080"/>
    <lineage>
        <taxon>Bacteria</taxon>
        <taxon>Pseudomonadati</taxon>
        <taxon>Thermodesulfobacteriota</taxon>
        <taxon>Desulfovibrionia</taxon>
        <taxon>Desulfovibrionales</taxon>
        <taxon>Desulfovibrionaceae</taxon>
        <taxon>Fundidesulfovibrio</taxon>
    </lineage>
</organism>
<dbReference type="GO" id="GO:0005221">
    <property type="term" value="F:intracellularly cyclic nucleotide-activated monoatomic cation channel activity"/>
    <property type="evidence" value="ECO:0007669"/>
    <property type="project" value="InterPro"/>
</dbReference>
<evidence type="ECO:0000313" key="3">
    <source>
        <dbReference type="EMBL" id="GFK93790.1"/>
    </source>
</evidence>
<dbReference type="InterPro" id="IPR014710">
    <property type="entry name" value="RmlC-like_jellyroll"/>
</dbReference>
<sequence length="175" mass="19126">MSSSTETKPDTSSCAYADYLEVLRELPLFGGVPLDVCKVLAYLSVAETHQPGDYLIRQGETADAFHYLSCGRVEVMRQTGGEAVVLKTLEQGDSLGGLALILGGRANFSVRAVEETVSMALTRDKFLKTVKRFPELEPALLQALAAHVLDWEERFMTRRPDAVQAMGGDLGLTLF</sequence>
<keyword evidence="1" id="KW-1071">Ligand-gated ion channel</keyword>
<dbReference type="Pfam" id="PF00027">
    <property type="entry name" value="cNMP_binding"/>
    <property type="match status" value="1"/>
</dbReference>
<keyword evidence="1" id="KW-0813">Transport</keyword>
<dbReference type="GO" id="GO:0044877">
    <property type="term" value="F:protein-containing complex binding"/>
    <property type="evidence" value="ECO:0007669"/>
    <property type="project" value="TreeGrafter"/>
</dbReference>
<dbReference type="AlphaFoldDB" id="A0A6V8LS37"/>
<dbReference type="PANTHER" id="PTHR45638:SF11">
    <property type="entry name" value="CYCLIC NUCLEOTIDE-GATED CATION CHANNEL SUBUNIT A"/>
    <property type="match status" value="1"/>
</dbReference>
<evidence type="ECO:0000259" key="2">
    <source>
        <dbReference type="PROSITE" id="PS50042"/>
    </source>
</evidence>
<evidence type="ECO:0000313" key="4">
    <source>
        <dbReference type="Proteomes" id="UP000494245"/>
    </source>
</evidence>
<dbReference type="EMBL" id="BLTE01000006">
    <property type="protein sequence ID" value="GFK93790.1"/>
    <property type="molecule type" value="Genomic_DNA"/>
</dbReference>
<dbReference type="InterPro" id="IPR000595">
    <property type="entry name" value="cNMP-bd_dom"/>
</dbReference>
<feature type="domain" description="Cyclic nucleotide-binding" evidence="2">
    <location>
        <begin position="28"/>
        <end position="147"/>
    </location>
</feature>
<dbReference type="InterPro" id="IPR018490">
    <property type="entry name" value="cNMP-bd_dom_sf"/>
</dbReference>
<dbReference type="SUPFAM" id="SSF51206">
    <property type="entry name" value="cAMP-binding domain-like"/>
    <property type="match status" value="1"/>
</dbReference>
<proteinExistence type="predicted"/>
<gene>
    <name evidence="3" type="ORF">NNJEOMEG_01624</name>
</gene>
<keyword evidence="1" id="KW-0407">Ion channel</keyword>
<protein>
    <submittedName>
        <fullName evidence="3">Putative NTE family protein</fullName>
    </submittedName>
</protein>
<accession>A0A6V8LS37</accession>
<reference evidence="3 4" key="1">
    <citation type="submission" date="2020-04" db="EMBL/GenBank/DDBJ databases">
        <authorList>
            <consortium name="Desulfovibrio sp. FSS-1 genome sequencing consortium"/>
            <person name="Shimoshige H."/>
            <person name="Kobayashi H."/>
            <person name="Maekawa T."/>
        </authorList>
    </citation>
    <scope>NUCLEOTIDE SEQUENCE [LARGE SCALE GENOMIC DNA]</scope>
    <source>
        <strain evidence="3 4">SIID29052-01</strain>
    </source>
</reference>
<comment type="caution">
    <text evidence="3">The sequence shown here is derived from an EMBL/GenBank/DDBJ whole genome shotgun (WGS) entry which is preliminary data.</text>
</comment>
<keyword evidence="4" id="KW-1185">Reference proteome</keyword>
<dbReference type="SMART" id="SM00100">
    <property type="entry name" value="cNMP"/>
    <property type="match status" value="1"/>
</dbReference>
<dbReference type="Gene3D" id="2.60.120.10">
    <property type="entry name" value="Jelly Rolls"/>
    <property type="match status" value="1"/>
</dbReference>
<keyword evidence="1" id="KW-0406">Ion transport</keyword>
<dbReference type="CDD" id="cd00038">
    <property type="entry name" value="CAP_ED"/>
    <property type="match status" value="1"/>
</dbReference>
<evidence type="ECO:0000256" key="1">
    <source>
        <dbReference type="ARBA" id="ARBA00023286"/>
    </source>
</evidence>
<dbReference type="InterPro" id="IPR050866">
    <property type="entry name" value="CNG_cation_channel"/>
</dbReference>
<dbReference type="PROSITE" id="PS50042">
    <property type="entry name" value="CNMP_BINDING_3"/>
    <property type="match status" value="1"/>
</dbReference>